<dbReference type="RefSeq" id="WP_087200329.1">
    <property type="nucleotide sequence ID" value="NZ_CP173660.1"/>
</dbReference>
<feature type="domain" description="DUF5301" evidence="2">
    <location>
        <begin position="32"/>
        <end position="125"/>
    </location>
</feature>
<organism evidence="3 4">
    <name type="scientific">Sellimonas caecigallum</name>
    <dbReference type="NCBI Taxonomy" id="2592333"/>
    <lineage>
        <taxon>Bacteria</taxon>
        <taxon>Bacillati</taxon>
        <taxon>Bacillota</taxon>
        <taxon>Clostridia</taxon>
        <taxon>Lachnospirales</taxon>
        <taxon>Lachnospiraceae</taxon>
        <taxon>Sellimonas</taxon>
    </lineage>
</organism>
<dbReference type="InterPro" id="IPR033782">
    <property type="entry name" value="DUF5301"/>
</dbReference>
<keyword evidence="1" id="KW-0472">Membrane</keyword>
<keyword evidence="1" id="KW-1133">Transmembrane helix</keyword>
<reference evidence="3 4" key="1">
    <citation type="journal article" date="2020" name="New Microbes New Infect">
        <title>Sellimonas caecigallum sp. nov., description and genome sequence of a new member of the Sellimonas genus isolated from the cecum of feral chicken.</title>
        <authorList>
            <person name="Wongkuna S."/>
            <person name="Ghimire S."/>
            <person name="Antony L."/>
            <person name="Chankhamhaengdecha S."/>
            <person name="Janvilisri T."/>
            <person name="Scaria J."/>
        </authorList>
    </citation>
    <scope>NUCLEOTIDE SEQUENCE [LARGE SCALE GENOMIC DNA]</scope>
    <source>
        <strain evidence="3 4">SW451</strain>
    </source>
</reference>
<dbReference type="Proteomes" id="UP000779049">
    <property type="component" value="Unassembled WGS sequence"/>
</dbReference>
<keyword evidence="1" id="KW-0812">Transmembrane</keyword>
<gene>
    <name evidence="3" type="ORF">FLB61_11040</name>
</gene>
<dbReference type="Pfam" id="PF17225">
    <property type="entry name" value="DUF5301"/>
    <property type="match status" value="1"/>
</dbReference>
<evidence type="ECO:0000313" key="3">
    <source>
        <dbReference type="EMBL" id="MBY0759610.1"/>
    </source>
</evidence>
<evidence type="ECO:0000313" key="4">
    <source>
        <dbReference type="Proteomes" id="UP000779049"/>
    </source>
</evidence>
<protein>
    <recommendedName>
        <fullName evidence="2">DUF5301 domain-containing protein</fullName>
    </recommendedName>
</protein>
<evidence type="ECO:0000259" key="2">
    <source>
        <dbReference type="Pfam" id="PF17225"/>
    </source>
</evidence>
<keyword evidence="4" id="KW-1185">Reference proteome</keyword>
<dbReference type="EMBL" id="VIRV01000019">
    <property type="protein sequence ID" value="MBY0759610.1"/>
    <property type="molecule type" value="Genomic_DNA"/>
</dbReference>
<proteinExistence type="predicted"/>
<comment type="caution">
    <text evidence="3">The sequence shown here is derived from an EMBL/GenBank/DDBJ whole genome shotgun (WGS) entry which is preliminary data.</text>
</comment>
<feature type="transmembrane region" description="Helical" evidence="1">
    <location>
        <begin position="7"/>
        <end position="27"/>
    </location>
</feature>
<sequence>MDRQKSIRIIAIIIFLTVIAMVFFLLMNKETYSLNLPKTEEVTRIMISTDTVKKEVTSIEEIKDIIYVLEGNERTTKKESINDSPVNAETPIKIEFHFQQNGGSILYIYTQRNQYYLEQPYNGVYRISGDEYNSIAKYVL</sequence>
<name>A0ABS7L975_9FIRM</name>
<dbReference type="Gene3D" id="2.60.40.4250">
    <property type="match status" value="1"/>
</dbReference>
<accession>A0ABS7L975</accession>
<evidence type="ECO:0000256" key="1">
    <source>
        <dbReference type="SAM" id="Phobius"/>
    </source>
</evidence>